<dbReference type="EMBL" id="RIAR02000001">
    <property type="protein sequence ID" value="NSL90931.1"/>
    <property type="molecule type" value="Genomic_DNA"/>
</dbReference>
<comment type="caution">
    <text evidence="1">The sequence shown here is derived from an EMBL/GenBank/DDBJ whole genome shotgun (WGS) entry which is preliminary data.</text>
</comment>
<protein>
    <submittedName>
        <fullName evidence="1">Lantibiotic dehydratase</fullName>
    </submittedName>
</protein>
<name>A0A3S1JHL4_9BACT</name>
<dbReference type="InterPro" id="IPR006827">
    <property type="entry name" value="Lant_deHydtase_N"/>
</dbReference>
<dbReference type="Pfam" id="PF14028">
    <property type="entry name" value="Lant_dehydr_C"/>
    <property type="match status" value="1"/>
</dbReference>
<accession>A0A3S1JHL4</accession>
<evidence type="ECO:0000313" key="2">
    <source>
        <dbReference type="Proteomes" id="UP000281028"/>
    </source>
</evidence>
<dbReference type="InterPro" id="IPR023809">
    <property type="entry name" value="Thiopep_bacteriocin_synth_dom"/>
</dbReference>
<dbReference type="AlphaFoldDB" id="A0A3S1JHL4"/>
<evidence type="ECO:0000313" key="1">
    <source>
        <dbReference type="EMBL" id="NSL90931.1"/>
    </source>
</evidence>
<dbReference type="Proteomes" id="UP000281028">
    <property type="component" value="Unassembled WGS sequence"/>
</dbReference>
<sequence length="1041" mass="117714">MALSHTGFFLLRSPLFPVNRYRDVFQGSLQELADRNPLFIYALYIASKDLLKELERYLSDPDAFQQKKTEKLRKSLYKYWVRACTRSTPYGLFAGCITGTVAASTQMQLHPVEQSRQFVRLDMDYFTKICNHVQQLPAVSEALRYSPNNSIYKTGDKYRYAEYTIVSNRRKYLLTSVEDSVFIEKIIRETRRGLTIQEIVQLILSEDDTIEAEEAAAFVKELIHSQILISDIEPKITGTDNLEALISRLSSIEDAATLRDGLVALQQLFEQQDYDRSRLADIHHTCDTAFPIEAPKDLLQIDLFKTAPVCTISEGVINGILEKVNKLTALIHGFPKGNSEMSGFITRFREQYESQEMPLDLVLDGETGIGYGAGIENTVHAPFVEDVATGGGSENNTITWSPMMQLCLEKYEQFLKNGGSSVELTDEELTKLGDPASLQLAPSSYLFGAVLASSAAAADNGDYTFMLQSVGGPSAANLLGRFCSGDPVLAEKVKAALEAEATAHPDVILAEVVHFPEARAANVLIRPALREYEIPYIGIASAPEDYQLPISDLMVSVRNNEVVLRSKRLNKIVVPRLSSAHNYSFNSLPVYKFLCDLQHQGRTTHLSWDWGVLAQRSHLPRVTYGNIIVCREAWTISTKDVEKAGEDEAAQLAFFNQYRQQHGMPEKVLLSEADNELLLDLTQPAAIQLLLDQAKKGGVKLKEFLFEENQGIVTDEQQQTYAHEILVPLTSGVPADKPLVRMPPRTMVELPQRTFAPGSEWLYVKIYCGYRIAEELLAGYFAEHLPLWQEDGLFEQFFFLRYGDPQPHIRMRFLNREHPGNNDELLHRIETAMAPYIRMGQVQKIQCDTYVREIERYGAVTIPLCEQLFHADSMAVLGTISMLEGAEGETYRWKLAMRATDMLLDDFGLSLKERKDLLASLREGFTSEFGGAKLLHKPLNDKYRKYQQEILSFMNADNDAANEIEEAIALYRQRSADSVPVAAKIRELCGDTGRYPDLIASHIHMFLNRIFVAKQRKHEMVLYHFLEKYYLSQLAMVAQEK</sequence>
<dbReference type="NCBIfam" id="TIGR03891">
    <property type="entry name" value="thiopep_ocin"/>
    <property type="match status" value="1"/>
</dbReference>
<reference evidence="1" key="1">
    <citation type="submission" date="2020-05" db="EMBL/GenBank/DDBJ databases">
        <title>Chitinophaga laudate sp. nov., isolated from a tropical peat swamp.</title>
        <authorList>
            <person name="Goh C.B.S."/>
            <person name="Lee M.S."/>
            <person name="Parimannan S."/>
            <person name="Pasbakhsh P."/>
            <person name="Yule C.M."/>
            <person name="Rajandas H."/>
            <person name="Loke S."/>
            <person name="Croft L."/>
            <person name="Tan J.B.L."/>
        </authorList>
    </citation>
    <scope>NUCLEOTIDE SEQUENCE</scope>
    <source>
        <strain evidence="1">Mgbs1</strain>
    </source>
</reference>
<organism evidence="1 2">
    <name type="scientific">Chitinophaga solisilvae</name>
    <dbReference type="NCBI Taxonomy" id="1233460"/>
    <lineage>
        <taxon>Bacteria</taxon>
        <taxon>Pseudomonadati</taxon>
        <taxon>Bacteroidota</taxon>
        <taxon>Chitinophagia</taxon>
        <taxon>Chitinophagales</taxon>
        <taxon>Chitinophagaceae</taxon>
        <taxon>Chitinophaga</taxon>
    </lineage>
</organism>
<proteinExistence type="predicted"/>
<dbReference type="OrthoDB" id="1273722at2"/>
<keyword evidence="2" id="KW-1185">Reference proteome</keyword>
<dbReference type="Pfam" id="PF04738">
    <property type="entry name" value="Lant_dehydr_N"/>
    <property type="match status" value="1"/>
</dbReference>
<gene>
    <name evidence="1" type="ORF">ECE50_029170</name>
</gene>